<comment type="catalytic activity">
    <reaction evidence="8">
        <text>adenosine + H2O + H(+) = inosine + NH4(+)</text>
        <dbReference type="Rhea" id="RHEA:24408"/>
        <dbReference type="ChEBI" id="CHEBI:15377"/>
        <dbReference type="ChEBI" id="CHEBI:15378"/>
        <dbReference type="ChEBI" id="CHEBI:16335"/>
        <dbReference type="ChEBI" id="CHEBI:17596"/>
        <dbReference type="ChEBI" id="CHEBI:28938"/>
        <dbReference type="EC" id="3.5.4.4"/>
    </reaction>
    <physiologicalReaction direction="left-to-right" evidence="8">
        <dbReference type="Rhea" id="RHEA:24409"/>
    </physiologicalReaction>
</comment>
<evidence type="ECO:0000313" key="12">
    <source>
        <dbReference type="EMBL" id="MYD90955.1"/>
    </source>
</evidence>
<sequence>MHRPDSRPTVGQCDPNDTPSVLHMQLTKLHNGLPAYQFDLLADWPVEACVSTRTGGVSEPPFDSLNFSTRRGDSKAAVGTNIERFSRACGFRREDLVWAGQIRSDAVCEATDVHRGTRLAGTDGLVTSEVRLPLMTLYADCVPIVIYDTVHHRLGVAHAGWQGTVKRIAEQLLQQLGRRYGTIPADCVAGLGPSIGPDSYEIGDDVIQLVRTTQEDADSLLRPSAREGRAYFDLWEANRRQLATGGVPGDRIEIGGLDTAALPDTFFSHRAARGHCGLFGMLCWLEPRYPSAP</sequence>
<proteinExistence type="inferred from homology"/>
<keyword evidence="4" id="KW-0808">Transferase</keyword>
<name>A0A6B1DVZ3_9CHLR</name>
<comment type="similarity">
    <text evidence="3 11">Belongs to the purine nucleoside phosphorylase YfiH/LACC1 family.</text>
</comment>
<dbReference type="NCBIfam" id="TIGR00726">
    <property type="entry name" value="peptidoglycan editing factor PgeF"/>
    <property type="match status" value="1"/>
</dbReference>
<organism evidence="12">
    <name type="scientific">Caldilineaceae bacterium SB0662_bin_9</name>
    <dbReference type="NCBI Taxonomy" id="2605258"/>
    <lineage>
        <taxon>Bacteria</taxon>
        <taxon>Bacillati</taxon>
        <taxon>Chloroflexota</taxon>
        <taxon>Caldilineae</taxon>
        <taxon>Caldilineales</taxon>
        <taxon>Caldilineaceae</taxon>
    </lineage>
</organism>
<evidence type="ECO:0000256" key="4">
    <source>
        <dbReference type="ARBA" id="ARBA00022679"/>
    </source>
</evidence>
<dbReference type="CDD" id="cd16833">
    <property type="entry name" value="YfiH"/>
    <property type="match status" value="1"/>
</dbReference>
<dbReference type="InterPro" id="IPR003730">
    <property type="entry name" value="Cu_polyphenol_OxRdtase"/>
</dbReference>
<evidence type="ECO:0000256" key="7">
    <source>
        <dbReference type="ARBA" id="ARBA00022833"/>
    </source>
</evidence>
<reference evidence="12" key="1">
    <citation type="submission" date="2019-09" db="EMBL/GenBank/DDBJ databases">
        <title>Characterisation of the sponge microbiome using genome-centric metagenomics.</title>
        <authorList>
            <person name="Engelberts J.P."/>
            <person name="Robbins S.J."/>
            <person name="De Goeij J.M."/>
            <person name="Aranda M."/>
            <person name="Bell S.C."/>
            <person name="Webster N.S."/>
        </authorList>
    </citation>
    <scope>NUCLEOTIDE SEQUENCE</scope>
    <source>
        <strain evidence="12">SB0662_bin_9</strain>
    </source>
</reference>
<comment type="caution">
    <text evidence="12">The sequence shown here is derived from an EMBL/GenBank/DDBJ whole genome shotgun (WGS) entry which is preliminary data.</text>
</comment>
<gene>
    <name evidence="12" type="primary">pgeF</name>
    <name evidence="12" type="ORF">F4Y08_11585</name>
</gene>
<dbReference type="PANTHER" id="PTHR30616">
    <property type="entry name" value="UNCHARACTERIZED PROTEIN YFIH"/>
    <property type="match status" value="1"/>
</dbReference>
<protein>
    <recommendedName>
        <fullName evidence="11">Purine nucleoside phosphorylase</fullName>
    </recommendedName>
</protein>
<comment type="catalytic activity">
    <reaction evidence="9">
        <text>adenosine + phosphate = alpha-D-ribose 1-phosphate + adenine</text>
        <dbReference type="Rhea" id="RHEA:27642"/>
        <dbReference type="ChEBI" id="CHEBI:16335"/>
        <dbReference type="ChEBI" id="CHEBI:16708"/>
        <dbReference type="ChEBI" id="CHEBI:43474"/>
        <dbReference type="ChEBI" id="CHEBI:57720"/>
        <dbReference type="EC" id="2.4.2.1"/>
    </reaction>
    <physiologicalReaction direction="left-to-right" evidence="9">
        <dbReference type="Rhea" id="RHEA:27643"/>
    </physiologicalReaction>
</comment>
<evidence type="ECO:0000256" key="3">
    <source>
        <dbReference type="ARBA" id="ARBA00007353"/>
    </source>
</evidence>
<evidence type="ECO:0000256" key="11">
    <source>
        <dbReference type="RuleBase" id="RU361274"/>
    </source>
</evidence>
<dbReference type="AlphaFoldDB" id="A0A6B1DVZ3"/>
<dbReference type="PANTHER" id="PTHR30616:SF2">
    <property type="entry name" value="PURINE NUCLEOSIDE PHOSPHORYLASE LACC1"/>
    <property type="match status" value="1"/>
</dbReference>
<dbReference type="GO" id="GO:0016787">
    <property type="term" value="F:hydrolase activity"/>
    <property type="evidence" value="ECO:0007669"/>
    <property type="project" value="UniProtKB-KW"/>
</dbReference>
<comment type="catalytic activity">
    <reaction evidence="1">
        <text>inosine + phosphate = alpha-D-ribose 1-phosphate + hypoxanthine</text>
        <dbReference type="Rhea" id="RHEA:27646"/>
        <dbReference type="ChEBI" id="CHEBI:17368"/>
        <dbReference type="ChEBI" id="CHEBI:17596"/>
        <dbReference type="ChEBI" id="CHEBI:43474"/>
        <dbReference type="ChEBI" id="CHEBI:57720"/>
        <dbReference type="EC" id="2.4.2.1"/>
    </reaction>
    <physiologicalReaction direction="left-to-right" evidence="1">
        <dbReference type="Rhea" id="RHEA:27647"/>
    </physiologicalReaction>
</comment>
<evidence type="ECO:0000256" key="9">
    <source>
        <dbReference type="ARBA" id="ARBA00048968"/>
    </source>
</evidence>
<dbReference type="GO" id="GO:0005507">
    <property type="term" value="F:copper ion binding"/>
    <property type="evidence" value="ECO:0007669"/>
    <property type="project" value="TreeGrafter"/>
</dbReference>
<evidence type="ECO:0000256" key="10">
    <source>
        <dbReference type="ARBA" id="ARBA00049893"/>
    </source>
</evidence>
<keyword evidence="5" id="KW-0479">Metal-binding</keyword>
<dbReference type="SUPFAM" id="SSF64438">
    <property type="entry name" value="CNF1/YfiH-like putative cysteine hydrolases"/>
    <property type="match status" value="1"/>
</dbReference>
<comment type="function">
    <text evidence="2">Purine nucleoside enzyme that catalyzes the phosphorolysis of adenosine and inosine nucleosides, yielding D-ribose 1-phosphate and the respective free bases, adenine and hypoxanthine. Also catalyzes the phosphorolysis of S-methyl-5'-thioadenosine into adenine and S-methyl-5-thio-alpha-D-ribose 1-phosphate. Also has adenosine deaminase activity.</text>
</comment>
<dbReference type="EMBL" id="VXPY01000084">
    <property type="protein sequence ID" value="MYD90955.1"/>
    <property type="molecule type" value="Genomic_DNA"/>
</dbReference>
<dbReference type="Pfam" id="PF02578">
    <property type="entry name" value="Cu-oxidase_4"/>
    <property type="match status" value="1"/>
</dbReference>
<accession>A0A6B1DVZ3</accession>
<dbReference type="InterPro" id="IPR011324">
    <property type="entry name" value="Cytotoxic_necrot_fac-like_cat"/>
</dbReference>
<dbReference type="Gene3D" id="3.60.140.10">
    <property type="entry name" value="CNF1/YfiH-like putative cysteine hydrolases"/>
    <property type="match status" value="1"/>
</dbReference>
<evidence type="ECO:0000256" key="5">
    <source>
        <dbReference type="ARBA" id="ARBA00022723"/>
    </source>
</evidence>
<comment type="catalytic activity">
    <reaction evidence="10">
        <text>S-methyl-5'-thioadenosine + phosphate = 5-(methylsulfanyl)-alpha-D-ribose 1-phosphate + adenine</text>
        <dbReference type="Rhea" id="RHEA:11852"/>
        <dbReference type="ChEBI" id="CHEBI:16708"/>
        <dbReference type="ChEBI" id="CHEBI:17509"/>
        <dbReference type="ChEBI" id="CHEBI:43474"/>
        <dbReference type="ChEBI" id="CHEBI:58533"/>
        <dbReference type="EC" id="2.4.2.28"/>
    </reaction>
    <physiologicalReaction direction="left-to-right" evidence="10">
        <dbReference type="Rhea" id="RHEA:11853"/>
    </physiologicalReaction>
</comment>
<keyword evidence="7" id="KW-0862">Zinc</keyword>
<dbReference type="GO" id="GO:0017061">
    <property type="term" value="F:S-methyl-5-thioadenosine phosphorylase activity"/>
    <property type="evidence" value="ECO:0007669"/>
    <property type="project" value="UniProtKB-EC"/>
</dbReference>
<dbReference type="InterPro" id="IPR038371">
    <property type="entry name" value="Cu_polyphenol_OxRdtase_sf"/>
</dbReference>
<keyword evidence="6" id="KW-0378">Hydrolase</keyword>
<evidence type="ECO:0000256" key="8">
    <source>
        <dbReference type="ARBA" id="ARBA00047989"/>
    </source>
</evidence>
<evidence type="ECO:0000256" key="6">
    <source>
        <dbReference type="ARBA" id="ARBA00022801"/>
    </source>
</evidence>
<evidence type="ECO:0000256" key="1">
    <source>
        <dbReference type="ARBA" id="ARBA00000553"/>
    </source>
</evidence>
<evidence type="ECO:0000256" key="2">
    <source>
        <dbReference type="ARBA" id="ARBA00003215"/>
    </source>
</evidence>